<evidence type="ECO:0000256" key="1">
    <source>
        <dbReference type="ARBA" id="ARBA00005964"/>
    </source>
</evidence>
<dbReference type="EMBL" id="MCFA01000059">
    <property type="protein sequence ID" value="ORY11650.1"/>
    <property type="molecule type" value="Genomic_DNA"/>
</dbReference>
<dbReference type="InterPro" id="IPR029058">
    <property type="entry name" value="AB_hydrolase_fold"/>
</dbReference>
<evidence type="ECO:0000313" key="5">
    <source>
        <dbReference type="EMBL" id="ORY11650.1"/>
    </source>
</evidence>
<dbReference type="InterPro" id="IPR050309">
    <property type="entry name" value="Type-B_Carboxylest/Lipase"/>
</dbReference>
<keyword evidence="6" id="KW-1185">Reference proteome</keyword>
<comment type="caution">
    <text evidence="5">The sequence shown here is derived from an EMBL/GenBank/DDBJ whole genome shotgun (WGS) entry which is preliminary data.</text>
</comment>
<dbReference type="PANTHER" id="PTHR11559">
    <property type="entry name" value="CARBOXYLESTERASE"/>
    <property type="match status" value="1"/>
</dbReference>
<dbReference type="InterPro" id="IPR002018">
    <property type="entry name" value="CarbesteraseB"/>
</dbReference>
<comment type="similarity">
    <text evidence="1 3">Belongs to the type-B carboxylesterase/lipase family.</text>
</comment>
<gene>
    <name evidence="5" type="ORF">BCR34DRAFT_624742</name>
</gene>
<accession>A0A1Y1ZN44</accession>
<dbReference type="OrthoDB" id="408631at2759"/>
<dbReference type="EC" id="3.1.1.-" evidence="3"/>
<sequence length="523" mass="57236">MVHSLLLLLALCVQPLLALDLTVDLGYSKYQGTDRGNGIYRWAGMRYARSVSRVNGMRFAAPQDPIAEGGVKDAREFGPLCIATDSDLKSEFGEQQSEDCLFVNVFAPAKASSTSNLPVYVFIQGGGFNSNSNANFDGSTLIRDADMDMVVVNFNYRVGPYGFLASQEIASDTSTSLNNGLKDQRQLLKWVQDHIREFGGDPGRVTLGGASAGAGAVVLQLTAFGGRDDKLFIAATAESQAFPPIRNVSESQFQYDLLLEKTGCKDLKCLREMDAVTFQKAVKSIRAPFPGAKNPPIWFYNPTLDNDFIKDYTYNEIKARHFVNVPTIFGDSTNEGIIFTPNEINSLAKAEQFVSDQFTTLGAQQNAKITPLFNGPSNTENDPEWKKAAADVFGSVRYICPGLNISAAYAESGTPTWQYRWDVGSANHVGELGSVWNNGTSAADVFIHTYFTSFIRSSDPNKLKTDFFGNGGKIASPTWEQFGKGNGQRMLFDDDNVVRMETVSDEQHKKCGVISGLGVSLKQ</sequence>
<name>A0A1Y1ZN44_9PLEO</name>
<feature type="signal peptide" evidence="3">
    <location>
        <begin position="1"/>
        <end position="18"/>
    </location>
</feature>
<dbReference type="Proteomes" id="UP000193144">
    <property type="component" value="Unassembled WGS sequence"/>
</dbReference>
<evidence type="ECO:0000256" key="2">
    <source>
        <dbReference type="ARBA" id="ARBA00022801"/>
    </source>
</evidence>
<dbReference type="PROSITE" id="PS00941">
    <property type="entry name" value="CARBOXYLESTERASE_B_2"/>
    <property type="match status" value="1"/>
</dbReference>
<dbReference type="PROSITE" id="PS00122">
    <property type="entry name" value="CARBOXYLESTERASE_B_1"/>
    <property type="match status" value="1"/>
</dbReference>
<dbReference type="AlphaFoldDB" id="A0A1Y1ZN44"/>
<dbReference type="STRING" id="1231657.A0A1Y1ZN44"/>
<keyword evidence="3" id="KW-0732">Signal</keyword>
<proteinExistence type="inferred from homology"/>
<feature type="chain" id="PRO_5011821107" description="Carboxylic ester hydrolase" evidence="3">
    <location>
        <begin position="19"/>
        <end position="523"/>
    </location>
</feature>
<evidence type="ECO:0000313" key="6">
    <source>
        <dbReference type="Proteomes" id="UP000193144"/>
    </source>
</evidence>
<protein>
    <recommendedName>
        <fullName evidence="3">Carboxylic ester hydrolase</fullName>
        <ecNumber evidence="3">3.1.1.-</ecNumber>
    </recommendedName>
</protein>
<keyword evidence="2 3" id="KW-0378">Hydrolase</keyword>
<reference evidence="5 6" key="1">
    <citation type="submission" date="2016-07" db="EMBL/GenBank/DDBJ databases">
        <title>Pervasive Adenine N6-methylation of Active Genes in Fungi.</title>
        <authorList>
            <consortium name="DOE Joint Genome Institute"/>
            <person name="Mondo S.J."/>
            <person name="Dannebaum R.O."/>
            <person name="Kuo R.C."/>
            <person name="Labutti K."/>
            <person name="Haridas S."/>
            <person name="Kuo A."/>
            <person name="Salamov A."/>
            <person name="Ahrendt S.R."/>
            <person name="Lipzen A."/>
            <person name="Sullivan W."/>
            <person name="Andreopoulos W.B."/>
            <person name="Clum A."/>
            <person name="Lindquist E."/>
            <person name="Daum C."/>
            <person name="Ramamoorthy G.K."/>
            <person name="Gryganskyi A."/>
            <person name="Culley D."/>
            <person name="Magnuson J.K."/>
            <person name="James T.Y."/>
            <person name="O'Malley M.A."/>
            <person name="Stajich J.E."/>
            <person name="Spatafora J.W."/>
            <person name="Visel A."/>
            <person name="Grigoriev I.V."/>
        </authorList>
    </citation>
    <scope>NUCLEOTIDE SEQUENCE [LARGE SCALE GENOMIC DNA]</scope>
    <source>
        <strain evidence="5 6">CBS 115471</strain>
    </source>
</reference>
<evidence type="ECO:0000256" key="3">
    <source>
        <dbReference type="RuleBase" id="RU361235"/>
    </source>
</evidence>
<evidence type="ECO:0000259" key="4">
    <source>
        <dbReference type="Pfam" id="PF00135"/>
    </source>
</evidence>
<dbReference type="InterPro" id="IPR019826">
    <property type="entry name" value="Carboxylesterase_B_AS"/>
</dbReference>
<organism evidence="5 6">
    <name type="scientific">Clohesyomyces aquaticus</name>
    <dbReference type="NCBI Taxonomy" id="1231657"/>
    <lineage>
        <taxon>Eukaryota</taxon>
        <taxon>Fungi</taxon>
        <taxon>Dikarya</taxon>
        <taxon>Ascomycota</taxon>
        <taxon>Pezizomycotina</taxon>
        <taxon>Dothideomycetes</taxon>
        <taxon>Pleosporomycetidae</taxon>
        <taxon>Pleosporales</taxon>
        <taxon>Lindgomycetaceae</taxon>
        <taxon>Clohesyomyces</taxon>
    </lineage>
</organism>
<dbReference type="SUPFAM" id="SSF53474">
    <property type="entry name" value="alpha/beta-Hydrolases"/>
    <property type="match status" value="1"/>
</dbReference>
<feature type="domain" description="Carboxylesterase type B" evidence="4">
    <location>
        <begin position="31"/>
        <end position="499"/>
    </location>
</feature>
<dbReference type="Gene3D" id="3.40.50.1820">
    <property type="entry name" value="alpha/beta hydrolase"/>
    <property type="match status" value="1"/>
</dbReference>
<dbReference type="GO" id="GO:0016787">
    <property type="term" value="F:hydrolase activity"/>
    <property type="evidence" value="ECO:0007669"/>
    <property type="project" value="UniProtKB-KW"/>
</dbReference>
<dbReference type="Pfam" id="PF00135">
    <property type="entry name" value="COesterase"/>
    <property type="match status" value="1"/>
</dbReference>
<dbReference type="InterPro" id="IPR019819">
    <property type="entry name" value="Carboxylesterase_B_CS"/>
</dbReference>